<evidence type="ECO:0000313" key="2">
    <source>
        <dbReference type="EMBL" id="KAB2095768.1"/>
    </source>
</evidence>
<sequence>MLLGCMMISRSWCQFLLMTKAIARLFPYGEWVVLARPLLPRKYSAIVKLLVISITWLGYMFLNNSKK</sequence>
<keyword evidence="1" id="KW-0472">Membrane</keyword>
<protein>
    <submittedName>
        <fullName evidence="2">Uncharacterized protein</fullName>
    </submittedName>
</protein>
<gene>
    <name evidence="2" type="ORF">ES319_A01G062400v1</name>
</gene>
<reference evidence="3" key="1">
    <citation type="journal article" date="2020" name="Nat. Genet.">
        <title>Genomic diversifications of five Gossypium allopolyploid species and their impact on cotton improvement.</title>
        <authorList>
            <person name="Chen Z.J."/>
            <person name="Sreedasyam A."/>
            <person name="Ando A."/>
            <person name="Song Q."/>
            <person name="De Santiago L.M."/>
            <person name="Hulse-Kemp A.M."/>
            <person name="Ding M."/>
            <person name="Ye W."/>
            <person name="Kirkbride R.C."/>
            <person name="Jenkins J."/>
            <person name="Plott C."/>
            <person name="Lovell J."/>
            <person name="Lin Y.M."/>
            <person name="Vaughn R."/>
            <person name="Liu B."/>
            <person name="Simpson S."/>
            <person name="Scheffler B.E."/>
            <person name="Wen L."/>
            <person name="Saski C.A."/>
            <person name="Grover C.E."/>
            <person name="Hu G."/>
            <person name="Conover J.L."/>
            <person name="Carlson J.W."/>
            <person name="Shu S."/>
            <person name="Boston L.B."/>
            <person name="Williams M."/>
            <person name="Peterson D.G."/>
            <person name="McGee K."/>
            <person name="Jones D.C."/>
            <person name="Wendel J.F."/>
            <person name="Stelly D.M."/>
            <person name="Grimwood J."/>
            <person name="Schmutz J."/>
        </authorList>
    </citation>
    <scope>NUCLEOTIDE SEQUENCE [LARGE SCALE GENOMIC DNA]</scope>
    <source>
        <strain evidence="3">cv. 3-79</strain>
    </source>
</reference>
<name>A0A5J5WT42_GOSBA</name>
<feature type="transmembrane region" description="Helical" evidence="1">
    <location>
        <begin position="43"/>
        <end position="62"/>
    </location>
</feature>
<organism evidence="2 3">
    <name type="scientific">Gossypium barbadense</name>
    <name type="common">Sea Island cotton</name>
    <name type="synonym">Hibiscus barbadensis</name>
    <dbReference type="NCBI Taxonomy" id="3634"/>
    <lineage>
        <taxon>Eukaryota</taxon>
        <taxon>Viridiplantae</taxon>
        <taxon>Streptophyta</taxon>
        <taxon>Embryophyta</taxon>
        <taxon>Tracheophyta</taxon>
        <taxon>Spermatophyta</taxon>
        <taxon>Magnoliopsida</taxon>
        <taxon>eudicotyledons</taxon>
        <taxon>Gunneridae</taxon>
        <taxon>Pentapetalae</taxon>
        <taxon>rosids</taxon>
        <taxon>malvids</taxon>
        <taxon>Malvales</taxon>
        <taxon>Malvaceae</taxon>
        <taxon>Malvoideae</taxon>
        <taxon>Gossypium</taxon>
    </lineage>
</organism>
<proteinExistence type="predicted"/>
<dbReference type="AlphaFoldDB" id="A0A5J5WT42"/>
<keyword evidence="3" id="KW-1185">Reference proteome</keyword>
<dbReference type="Proteomes" id="UP000327439">
    <property type="component" value="Chromosome A01"/>
</dbReference>
<keyword evidence="1" id="KW-1133">Transmembrane helix</keyword>
<accession>A0A5J5WT42</accession>
<evidence type="ECO:0000256" key="1">
    <source>
        <dbReference type="SAM" id="Phobius"/>
    </source>
</evidence>
<keyword evidence="1" id="KW-0812">Transmembrane</keyword>
<evidence type="ECO:0000313" key="3">
    <source>
        <dbReference type="Proteomes" id="UP000327439"/>
    </source>
</evidence>
<dbReference type="EMBL" id="CM018202">
    <property type="protein sequence ID" value="KAB2095768.1"/>
    <property type="molecule type" value="Genomic_DNA"/>
</dbReference>